<reference evidence="3" key="1">
    <citation type="journal article" date="2019" name="Int. J. Syst. Evol. Microbiol.">
        <title>The Global Catalogue of Microorganisms (GCM) 10K type strain sequencing project: providing services to taxonomists for standard genome sequencing and annotation.</title>
        <authorList>
            <consortium name="The Broad Institute Genomics Platform"/>
            <consortium name="The Broad Institute Genome Sequencing Center for Infectious Disease"/>
            <person name="Wu L."/>
            <person name="Ma J."/>
        </authorList>
    </citation>
    <scope>NUCLEOTIDE SEQUENCE [LARGE SCALE GENOMIC DNA]</scope>
    <source>
        <strain evidence="3">KCTC 42182</strain>
    </source>
</reference>
<dbReference type="InterPro" id="IPR018666">
    <property type="entry name" value="DUF2125"/>
</dbReference>
<evidence type="ECO:0000313" key="3">
    <source>
        <dbReference type="Proteomes" id="UP001595711"/>
    </source>
</evidence>
<dbReference type="EMBL" id="JBHRYJ010000001">
    <property type="protein sequence ID" value="MFC3675033.1"/>
    <property type="molecule type" value="Genomic_DNA"/>
</dbReference>
<keyword evidence="1" id="KW-1133">Transmembrane helix</keyword>
<keyword evidence="3" id="KW-1185">Reference proteome</keyword>
<dbReference type="Pfam" id="PF09898">
    <property type="entry name" value="DUF2125"/>
    <property type="match status" value="1"/>
</dbReference>
<dbReference type="RefSeq" id="WP_379722826.1">
    <property type="nucleotide sequence ID" value="NZ_JBHRYJ010000001.1"/>
</dbReference>
<comment type="caution">
    <text evidence="2">The sequence shown here is derived from an EMBL/GenBank/DDBJ whole genome shotgun (WGS) entry which is preliminary data.</text>
</comment>
<organism evidence="2 3">
    <name type="scientific">Ferrovibrio xuzhouensis</name>
    <dbReference type="NCBI Taxonomy" id="1576914"/>
    <lineage>
        <taxon>Bacteria</taxon>
        <taxon>Pseudomonadati</taxon>
        <taxon>Pseudomonadota</taxon>
        <taxon>Alphaproteobacteria</taxon>
        <taxon>Rhodospirillales</taxon>
        <taxon>Rhodospirillaceae</taxon>
        <taxon>Ferrovibrio</taxon>
    </lineage>
</organism>
<accession>A0ABV7VC34</accession>
<feature type="transmembrane region" description="Helical" evidence="1">
    <location>
        <begin position="15"/>
        <end position="35"/>
    </location>
</feature>
<dbReference type="Proteomes" id="UP001595711">
    <property type="component" value="Unassembled WGS sequence"/>
</dbReference>
<evidence type="ECO:0000313" key="2">
    <source>
        <dbReference type="EMBL" id="MFC3675033.1"/>
    </source>
</evidence>
<gene>
    <name evidence="2" type="ORF">ACFOOQ_05740</name>
</gene>
<name>A0ABV7VC34_9PROT</name>
<keyword evidence="1" id="KW-0812">Transmembrane</keyword>
<proteinExistence type="predicted"/>
<protein>
    <submittedName>
        <fullName evidence="2">DUF2125 domain-containing protein</fullName>
    </submittedName>
</protein>
<keyword evidence="1" id="KW-0472">Membrane</keyword>
<sequence length="355" mass="38511">MAGCKTACYTSVMRYRFIILGGIVAGGLIAYYFLWAHLVDQVAGRATAWIESQRAQGREVDYDRMRLWGFPYRLSVTFENLRWHDPQSAADWDLQADSVTAHLQLWKLEHVIFDLGGSQRLGWRPAAGAARQQAILTSARFLASMATDAAGAWQRFDTDIRQPKLAVGLQDWAAERLRLHGRRGGNVPPSTDLALQVDNGVLPPEADGPLGRNVAALTLVGNLRGALYGKTPEEMLRTWRESGGILDLSTIGLQWDGLKLEGNGSLAVDRQMRPLGAMSGQIYGATHGIDALQALGRMTDKEAGAAKAALVLLEQPDGEGKPHLTVPLSAQDGKLFLGPVPLFSLSSVLPAPAQP</sequence>
<evidence type="ECO:0000256" key="1">
    <source>
        <dbReference type="SAM" id="Phobius"/>
    </source>
</evidence>